<protein>
    <recommendedName>
        <fullName evidence="1">Glycosyl hydrolase family 13 catalytic domain-containing protein</fullName>
    </recommendedName>
</protein>
<dbReference type="EMBL" id="DRTD01000579">
    <property type="protein sequence ID" value="HHE55663.1"/>
    <property type="molecule type" value="Genomic_DNA"/>
</dbReference>
<dbReference type="GO" id="GO:0005975">
    <property type="term" value="P:carbohydrate metabolic process"/>
    <property type="evidence" value="ECO:0007669"/>
    <property type="project" value="InterPro"/>
</dbReference>
<evidence type="ECO:0000313" key="2">
    <source>
        <dbReference type="EMBL" id="HHE55663.1"/>
    </source>
</evidence>
<comment type="caution">
    <text evidence="2">The sequence shown here is derived from an EMBL/GenBank/DDBJ whole genome shotgun (WGS) entry which is preliminary data.</text>
</comment>
<dbReference type="InterPro" id="IPR017853">
    <property type="entry name" value="GH"/>
</dbReference>
<reference evidence="2" key="1">
    <citation type="journal article" date="2020" name="mSystems">
        <title>Genome- and Community-Level Interaction Insights into Carbon Utilization and Element Cycling Functions of Hydrothermarchaeota in Hydrothermal Sediment.</title>
        <authorList>
            <person name="Zhou Z."/>
            <person name="Liu Y."/>
            <person name="Xu W."/>
            <person name="Pan J."/>
            <person name="Luo Z.H."/>
            <person name="Li M."/>
        </authorList>
    </citation>
    <scope>NUCLEOTIDE SEQUENCE [LARGE SCALE GENOMIC DNA]</scope>
    <source>
        <strain evidence="2">HyVt-76</strain>
    </source>
</reference>
<evidence type="ECO:0000259" key="1">
    <source>
        <dbReference type="SMART" id="SM00642"/>
    </source>
</evidence>
<dbReference type="InterPro" id="IPR006047">
    <property type="entry name" value="GH13_cat_dom"/>
</dbReference>
<dbReference type="Gene3D" id="3.20.20.80">
    <property type="entry name" value="Glycosidases"/>
    <property type="match status" value="1"/>
</dbReference>
<dbReference type="PANTHER" id="PTHR47786:SF2">
    <property type="entry name" value="GLYCOSYL HYDROLASE FAMILY 13 CATALYTIC DOMAIN-CONTAINING PROTEIN"/>
    <property type="match status" value="1"/>
</dbReference>
<dbReference type="PANTHER" id="PTHR47786">
    <property type="entry name" value="ALPHA-1,4-GLUCAN:MALTOSE-1-PHOSPHATE MALTOSYLTRANSFERASE"/>
    <property type="match status" value="1"/>
</dbReference>
<organism evidence="2">
    <name type="scientific">Caldithrix abyssi</name>
    <dbReference type="NCBI Taxonomy" id="187145"/>
    <lineage>
        <taxon>Bacteria</taxon>
        <taxon>Pseudomonadati</taxon>
        <taxon>Calditrichota</taxon>
        <taxon>Calditrichia</taxon>
        <taxon>Calditrichales</taxon>
        <taxon>Calditrichaceae</taxon>
        <taxon>Caldithrix</taxon>
    </lineage>
</organism>
<dbReference type="SUPFAM" id="SSF51445">
    <property type="entry name" value="(Trans)glycosidases"/>
    <property type="match status" value="1"/>
</dbReference>
<dbReference type="SMART" id="SM00642">
    <property type="entry name" value="Aamy"/>
    <property type="match status" value="1"/>
</dbReference>
<proteinExistence type="predicted"/>
<feature type="domain" description="Glycosyl hydrolase family 13 catalytic" evidence="1">
    <location>
        <begin position="47"/>
        <end position="257"/>
    </location>
</feature>
<dbReference type="Proteomes" id="UP000886111">
    <property type="component" value="Unassembled WGS sequence"/>
</dbReference>
<sequence length="264" mass="30661">MQIDARQIFNKVEPKIKRLGFDSYFLNLGDESGPINPGWAKGQVIYEIYVRAFSEEGTFNAVKNALPALKEKGIEIIWFMPIFPIGQVQRKGSLGCPYSIKDYFTVNPEYGTENDFKNLVQTAHRLGLKVLIDMVPNHVAHDYVYLKKIPQLVKYDDHGRPVRKIADWTDVVDLDYSQKATWQHMASVMEHWIKKFDIDGYRCDVAGLVPLSFWEWIIPQLRQLKNDFFLLAEWESHRLHSAGFNSSYGWSTLDLFKLALKQQE</sequence>
<dbReference type="AlphaFoldDB" id="A0A7V5LKE7"/>
<dbReference type="Pfam" id="PF00128">
    <property type="entry name" value="Alpha-amylase"/>
    <property type="match status" value="1"/>
</dbReference>
<feature type="non-terminal residue" evidence="2">
    <location>
        <position position="264"/>
    </location>
</feature>
<name>A0A7V5LKE7_CALAY</name>
<accession>A0A7V5LKE7</accession>
<gene>
    <name evidence="2" type="ORF">ENL21_07765</name>
</gene>